<evidence type="ECO:0000256" key="6">
    <source>
        <dbReference type="HAMAP-Rule" id="MF_00337"/>
    </source>
</evidence>
<dbReference type="OrthoDB" id="9801128at2"/>
<dbReference type="EC" id="3.1.11.6" evidence="6"/>
<organism evidence="8 9">
    <name type="scientific">Zymobacter palmae</name>
    <dbReference type="NCBI Taxonomy" id="33074"/>
    <lineage>
        <taxon>Bacteria</taxon>
        <taxon>Pseudomonadati</taxon>
        <taxon>Pseudomonadota</taxon>
        <taxon>Gammaproteobacteria</taxon>
        <taxon>Oceanospirillales</taxon>
        <taxon>Halomonadaceae</taxon>
        <taxon>Zymobacter group</taxon>
        <taxon>Zymobacter</taxon>
    </lineage>
</organism>
<accession>A0A348HBI2</accession>
<sequence>MAEQQQRGANAAQAHGSSSTDEQQDFASTLAALEQIVEQLESGNMPLEASLTAFERGVRLTREAQKRLEEAELKVQTLQTRPDGSLSPSNGQEGM</sequence>
<keyword evidence="5 6" id="KW-0269">Exonuclease</keyword>
<comment type="subunit">
    <text evidence="6">Heterooligomer composed of large and small subunits.</text>
</comment>
<dbReference type="InterPro" id="IPR003761">
    <property type="entry name" value="Exonuc_VII_S"/>
</dbReference>
<keyword evidence="3 6" id="KW-0540">Nuclease</keyword>
<dbReference type="EMBL" id="AP018933">
    <property type="protein sequence ID" value="BBG28984.1"/>
    <property type="molecule type" value="Genomic_DNA"/>
</dbReference>
<dbReference type="GO" id="GO:0006308">
    <property type="term" value="P:DNA catabolic process"/>
    <property type="evidence" value="ECO:0007669"/>
    <property type="project" value="UniProtKB-UniRule"/>
</dbReference>
<evidence type="ECO:0000256" key="1">
    <source>
        <dbReference type="ARBA" id="ARBA00009998"/>
    </source>
</evidence>
<evidence type="ECO:0000256" key="5">
    <source>
        <dbReference type="ARBA" id="ARBA00022839"/>
    </source>
</evidence>
<keyword evidence="2 6" id="KW-0963">Cytoplasm</keyword>
<evidence type="ECO:0000313" key="8">
    <source>
        <dbReference type="EMBL" id="BBG28984.1"/>
    </source>
</evidence>
<comment type="catalytic activity">
    <reaction evidence="6">
        <text>Exonucleolytic cleavage in either 5'- to 3'- or 3'- to 5'-direction to yield nucleoside 5'-phosphates.</text>
        <dbReference type="EC" id="3.1.11.6"/>
    </reaction>
</comment>
<evidence type="ECO:0000256" key="7">
    <source>
        <dbReference type="SAM" id="MobiDB-lite"/>
    </source>
</evidence>
<dbReference type="GO" id="GO:0008855">
    <property type="term" value="F:exodeoxyribonuclease VII activity"/>
    <property type="evidence" value="ECO:0007669"/>
    <property type="project" value="UniProtKB-UniRule"/>
</dbReference>
<dbReference type="GO" id="GO:0009318">
    <property type="term" value="C:exodeoxyribonuclease VII complex"/>
    <property type="evidence" value="ECO:0007669"/>
    <property type="project" value="UniProtKB-UniRule"/>
</dbReference>
<dbReference type="Proteomes" id="UP000267342">
    <property type="component" value="Chromosome"/>
</dbReference>
<dbReference type="PANTHER" id="PTHR34137">
    <property type="entry name" value="EXODEOXYRIBONUCLEASE 7 SMALL SUBUNIT"/>
    <property type="match status" value="1"/>
</dbReference>
<feature type="region of interest" description="Disordered" evidence="7">
    <location>
        <begin position="72"/>
        <end position="95"/>
    </location>
</feature>
<name>A0A348HBI2_9GAMM</name>
<dbReference type="NCBIfam" id="TIGR01280">
    <property type="entry name" value="xseB"/>
    <property type="match status" value="1"/>
</dbReference>
<dbReference type="AlphaFoldDB" id="A0A348HBI2"/>
<feature type="region of interest" description="Disordered" evidence="7">
    <location>
        <begin position="1"/>
        <end position="27"/>
    </location>
</feature>
<dbReference type="Gene3D" id="1.10.287.1040">
    <property type="entry name" value="Exonuclease VII, small subunit"/>
    <property type="match status" value="1"/>
</dbReference>
<keyword evidence="9" id="KW-1185">Reference proteome</keyword>
<feature type="compositionally biased region" description="Polar residues" evidence="7">
    <location>
        <begin position="15"/>
        <end position="27"/>
    </location>
</feature>
<dbReference type="STRING" id="1123510.GCA_000620025_02573"/>
<evidence type="ECO:0000256" key="3">
    <source>
        <dbReference type="ARBA" id="ARBA00022722"/>
    </source>
</evidence>
<evidence type="ECO:0000313" key="9">
    <source>
        <dbReference type="Proteomes" id="UP000267342"/>
    </source>
</evidence>
<dbReference type="RefSeq" id="WP_027705566.1">
    <property type="nucleotide sequence ID" value="NZ_AP018933.1"/>
</dbReference>
<dbReference type="SUPFAM" id="SSF116842">
    <property type="entry name" value="XseB-like"/>
    <property type="match status" value="1"/>
</dbReference>
<feature type="compositionally biased region" description="Polar residues" evidence="7">
    <location>
        <begin position="76"/>
        <end position="95"/>
    </location>
</feature>
<dbReference type="KEGG" id="zpl:ZBT109_0186"/>
<comment type="function">
    <text evidence="6">Bidirectionally degrades single-stranded DNA into large acid-insoluble oligonucleotides, which are then degraded further into small acid-soluble oligonucleotides.</text>
</comment>
<dbReference type="GO" id="GO:0005829">
    <property type="term" value="C:cytosol"/>
    <property type="evidence" value="ECO:0007669"/>
    <property type="project" value="TreeGrafter"/>
</dbReference>
<comment type="similarity">
    <text evidence="1 6">Belongs to the XseB family.</text>
</comment>
<dbReference type="HAMAP" id="MF_00337">
    <property type="entry name" value="Exonuc_7_S"/>
    <property type="match status" value="1"/>
</dbReference>
<gene>
    <name evidence="6" type="primary">xseB</name>
    <name evidence="8" type="ORF">ZBT109_0186</name>
</gene>
<comment type="subcellular location">
    <subcellularLocation>
        <location evidence="6">Cytoplasm</location>
    </subcellularLocation>
</comment>
<dbReference type="NCBIfam" id="NF002140">
    <property type="entry name" value="PRK00977.1-4"/>
    <property type="match status" value="1"/>
</dbReference>
<dbReference type="PANTHER" id="PTHR34137:SF1">
    <property type="entry name" value="EXODEOXYRIBONUCLEASE 7 SMALL SUBUNIT"/>
    <property type="match status" value="1"/>
</dbReference>
<dbReference type="InterPro" id="IPR037004">
    <property type="entry name" value="Exonuc_VII_ssu_sf"/>
</dbReference>
<keyword evidence="4 6" id="KW-0378">Hydrolase</keyword>
<evidence type="ECO:0000256" key="2">
    <source>
        <dbReference type="ARBA" id="ARBA00022490"/>
    </source>
</evidence>
<proteinExistence type="inferred from homology"/>
<reference evidence="8 9" key="1">
    <citation type="submission" date="2018-09" db="EMBL/GenBank/DDBJ databases">
        <title>Zymobacter palmae IAM14233 (=T109) whole genome analysis.</title>
        <authorList>
            <person name="Yanase H."/>
        </authorList>
    </citation>
    <scope>NUCLEOTIDE SEQUENCE [LARGE SCALE GENOMIC DNA]</scope>
    <source>
        <strain evidence="8 9">IAM14233</strain>
    </source>
</reference>
<protein>
    <recommendedName>
        <fullName evidence="6">Exodeoxyribonuclease 7 small subunit</fullName>
        <ecNumber evidence="6">3.1.11.6</ecNumber>
    </recommendedName>
    <alternativeName>
        <fullName evidence="6">Exodeoxyribonuclease VII small subunit</fullName>
        <shortName evidence="6">Exonuclease VII small subunit</shortName>
    </alternativeName>
</protein>
<evidence type="ECO:0000256" key="4">
    <source>
        <dbReference type="ARBA" id="ARBA00022801"/>
    </source>
</evidence>
<dbReference type="Pfam" id="PF02609">
    <property type="entry name" value="Exonuc_VII_S"/>
    <property type="match status" value="1"/>
</dbReference>